<dbReference type="InterPro" id="IPR036390">
    <property type="entry name" value="WH_DNA-bd_sf"/>
</dbReference>
<organism evidence="2 3">
    <name type="scientific">Luteimonas terrae</name>
    <dbReference type="NCBI Taxonomy" id="1530191"/>
    <lineage>
        <taxon>Bacteria</taxon>
        <taxon>Pseudomonadati</taxon>
        <taxon>Pseudomonadota</taxon>
        <taxon>Gammaproteobacteria</taxon>
        <taxon>Lysobacterales</taxon>
        <taxon>Lysobacteraceae</taxon>
        <taxon>Luteimonas</taxon>
    </lineage>
</organism>
<evidence type="ECO:0000313" key="2">
    <source>
        <dbReference type="EMBL" id="MDR7193740.1"/>
    </source>
</evidence>
<protein>
    <submittedName>
        <fullName evidence="2">CRP-like cAMP-binding protein</fullName>
    </submittedName>
</protein>
<dbReference type="Pfam" id="PF13545">
    <property type="entry name" value="HTH_Crp_2"/>
    <property type="match status" value="1"/>
</dbReference>
<evidence type="ECO:0000259" key="1">
    <source>
        <dbReference type="PROSITE" id="PS51063"/>
    </source>
</evidence>
<name>A0ABU1XY80_9GAMM</name>
<dbReference type="EMBL" id="JAVDWO010000009">
    <property type="protein sequence ID" value="MDR7193740.1"/>
    <property type="molecule type" value="Genomic_DNA"/>
</dbReference>
<dbReference type="PROSITE" id="PS51063">
    <property type="entry name" value="HTH_CRP_2"/>
    <property type="match status" value="1"/>
</dbReference>
<reference evidence="2 3" key="1">
    <citation type="submission" date="2023-07" db="EMBL/GenBank/DDBJ databases">
        <title>Sorghum-associated microbial communities from plants grown in Nebraska, USA.</title>
        <authorList>
            <person name="Schachtman D."/>
        </authorList>
    </citation>
    <scope>NUCLEOTIDE SEQUENCE [LARGE SCALE GENOMIC DNA]</scope>
    <source>
        <strain evidence="2 3">4099</strain>
    </source>
</reference>
<dbReference type="Proteomes" id="UP001256588">
    <property type="component" value="Unassembled WGS sequence"/>
</dbReference>
<accession>A0ABU1XY80</accession>
<keyword evidence="3" id="KW-1185">Reference proteome</keyword>
<dbReference type="SUPFAM" id="SSF46785">
    <property type="entry name" value="Winged helix' DNA-binding domain"/>
    <property type="match status" value="1"/>
</dbReference>
<dbReference type="Gene3D" id="1.10.10.10">
    <property type="entry name" value="Winged helix-like DNA-binding domain superfamily/Winged helix DNA-binding domain"/>
    <property type="match status" value="1"/>
</dbReference>
<dbReference type="InterPro" id="IPR036388">
    <property type="entry name" value="WH-like_DNA-bd_sf"/>
</dbReference>
<feature type="domain" description="HTH crp-type" evidence="1">
    <location>
        <begin position="94"/>
        <end position="160"/>
    </location>
</feature>
<gene>
    <name evidence="2" type="ORF">J2W68_002477</name>
</gene>
<proteinExistence type="predicted"/>
<comment type="caution">
    <text evidence="2">The sequence shown here is derived from an EMBL/GenBank/DDBJ whole genome shotgun (WGS) entry which is preliminary data.</text>
</comment>
<evidence type="ECO:0000313" key="3">
    <source>
        <dbReference type="Proteomes" id="UP001256588"/>
    </source>
</evidence>
<sequence>MTATIALVAQADEVAGLQITLIGREGIFASPVMSGATVSPLNARVRSSGWAWRLGTDVFQAELTRSTRLRGIVDLYFHVLLSEAFRASACARFHGVQARLARWLLTMADGVGSHALPLKAQVMADMLGVRRAVVTLAMTRLERRGLIRYSPGLVSIVDLQALGDNACSCYRWSHQLRQTMLRREAELQPVGAED</sequence>
<dbReference type="InterPro" id="IPR012318">
    <property type="entry name" value="HTH_CRP"/>
</dbReference>